<keyword evidence="3" id="KW-1185">Reference proteome</keyword>
<protein>
    <submittedName>
        <fullName evidence="2">Phosphatase</fullName>
    </submittedName>
</protein>
<reference evidence="2 3" key="1">
    <citation type="submission" date="2016-01" db="EMBL/GenBank/DDBJ databases">
        <title>Genome sequencing of Roseivirga echinicomitans KMM 6058.</title>
        <authorList>
            <person name="Selvaratnam C."/>
            <person name="Thevarajoo S."/>
            <person name="Goh K.M."/>
            <person name="Ee R."/>
            <person name="Chan K.-G."/>
            <person name="Chong C.S."/>
        </authorList>
    </citation>
    <scope>NUCLEOTIDE SEQUENCE [LARGE SCALE GENOMIC DNA]</scope>
    <source>
        <strain evidence="2 3">KMM 6058</strain>
    </source>
</reference>
<dbReference type="InterPro" id="IPR050273">
    <property type="entry name" value="GppA/Ppx_hydrolase"/>
</dbReference>
<accession>A0A150X2Y0</accession>
<dbReference type="PANTHER" id="PTHR30005:SF0">
    <property type="entry name" value="RETROGRADE REGULATION PROTEIN 2"/>
    <property type="match status" value="1"/>
</dbReference>
<dbReference type="SUPFAM" id="SSF53067">
    <property type="entry name" value="Actin-like ATPase domain"/>
    <property type="match status" value="2"/>
</dbReference>
<dbReference type="STRING" id="296218.AWN68_10340"/>
<dbReference type="GO" id="GO:0016462">
    <property type="term" value="F:pyrophosphatase activity"/>
    <property type="evidence" value="ECO:0007669"/>
    <property type="project" value="TreeGrafter"/>
</dbReference>
<dbReference type="Gene3D" id="3.30.420.150">
    <property type="entry name" value="Exopolyphosphatase. Domain 2"/>
    <property type="match status" value="1"/>
</dbReference>
<dbReference type="OrthoDB" id="9814545at2"/>
<comment type="caution">
    <text evidence="2">The sequence shown here is derived from an EMBL/GenBank/DDBJ whole genome shotgun (WGS) entry which is preliminary data.</text>
</comment>
<dbReference type="AlphaFoldDB" id="A0A150X2Y0"/>
<dbReference type="Pfam" id="PF02541">
    <property type="entry name" value="Ppx-GppA"/>
    <property type="match status" value="1"/>
</dbReference>
<dbReference type="RefSeq" id="WP_068418094.1">
    <property type="nucleotide sequence ID" value="NZ_LRDB01000050.1"/>
</dbReference>
<gene>
    <name evidence="2" type="ORF">AWN68_10340</name>
</gene>
<feature type="domain" description="Ppx/GppA phosphatase N-terminal" evidence="1">
    <location>
        <begin position="32"/>
        <end position="287"/>
    </location>
</feature>
<name>A0A150X2Y0_9BACT</name>
<dbReference type="EMBL" id="LRDB01000050">
    <property type="protein sequence ID" value="KYG73080.1"/>
    <property type="molecule type" value="Genomic_DNA"/>
</dbReference>
<dbReference type="InterPro" id="IPR043129">
    <property type="entry name" value="ATPase_NBD"/>
</dbReference>
<dbReference type="PANTHER" id="PTHR30005">
    <property type="entry name" value="EXOPOLYPHOSPHATASE"/>
    <property type="match status" value="1"/>
</dbReference>
<organism evidence="2 3">
    <name type="scientific">Roseivirga echinicomitans</name>
    <dbReference type="NCBI Taxonomy" id="296218"/>
    <lineage>
        <taxon>Bacteria</taxon>
        <taxon>Pseudomonadati</taxon>
        <taxon>Bacteroidota</taxon>
        <taxon>Cytophagia</taxon>
        <taxon>Cytophagales</taxon>
        <taxon>Roseivirgaceae</taxon>
        <taxon>Roseivirga</taxon>
    </lineage>
</organism>
<dbReference type="InterPro" id="IPR003695">
    <property type="entry name" value="Ppx_GppA_N"/>
</dbReference>
<sequence length="302" mass="34139">MSSLRLAAIDIGSNAIRFQVTNVLSYEGQHTFKRLEYVRFPLRLGQDVFALKKIGPDKEDKFLRLMHAFKLLIDLYEVDDYYACATSAMREAENGYKLAEKVNQLLGLKIRIISGDAEAELINKVVLKKLDNENYLHIDVGGGSTELNLISNGKKVASQSFKVGSVRSIEQLGTSDILEKIDKWVLENVTGKYKVINAIGTGGNINKTYELANKRKIDRILSLKEVLDVQTYVSGFTLDERINKLQLNPDRADVLIPASHIYMHVMKSAKCRKILVPDVGLKDGIMHMLYERNIKDTEVDFK</sequence>
<dbReference type="Proteomes" id="UP000075615">
    <property type="component" value="Unassembled WGS sequence"/>
</dbReference>
<dbReference type="CDD" id="cd24006">
    <property type="entry name" value="ASKHA_NBD_PPX_GppA"/>
    <property type="match status" value="1"/>
</dbReference>
<dbReference type="Gene3D" id="3.30.420.40">
    <property type="match status" value="1"/>
</dbReference>
<proteinExistence type="predicted"/>
<evidence type="ECO:0000259" key="1">
    <source>
        <dbReference type="Pfam" id="PF02541"/>
    </source>
</evidence>
<evidence type="ECO:0000313" key="3">
    <source>
        <dbReference type="Proteomes" id="UP000075615"/>
    </source>
</evidence>
<evidence type="ECO:0000313" key="2">
    <source>
        <dbReference type="EMBL" id="KYG73080.1"/>
    </source>
</evidence>